<dbReference type="GO" id="GO:0000155">
    <property type="term" value="F:phosphorelay sensor kinase activity"/>
    <property type="evidence" value="ECO:0007669"/>
    <property type="project" value="InterPro"/>
</dbReference>
<name>A0A1G2ANF5_9BACT</name>
<keyword evidence="6" id="KW-0902">Two-component regulatory system</keyword>
<keyword evidence="8" id="KW-1133">Transmembrane helix</keyword>
<dbReference type="PANTHER" id="PTHR45453:SF1">
    <property type="entry name" value="PHOSPHATE REGULON SENSOR PROTEIN PHOR"/>
    <property type="match status" value="1"/>
</dbReference>
<keyword evidence="5" id="KW-0418">Kinase</keyword>
<accession>A0A1G2ANF5</accession>
<dbReference type="SUPFAM" id="SSF55785">
    <property type="entry name" value="PYP-like sensor domain (PAS domain)"/>
    <property type="match status" value="1"/>
</dbReference>
<dbReference type="Pfam" id="PF00512">
    <property type="entry name" value="HisKA"/>
    <property type="match status" value="1"/>
</dbReference>
<dbReference type="PROSITE" id="PS50109">
    <property type="entry name" value="HIS_KIN"/>
    <property type="match status" value="1"/>
</dbReference>
<dbReference type="SMART" id="SM00387">
    <property type="entry name" value="HATPase_c"/>
    <property type="match status" value="1"/>
</dbReference>
<dbReference type="CDD" id="cd00082">
    <property type="entry name" value="HisKA"/>
    <property type="match status" value="1"/>
</dbReference>
<evidence type="ECO:0000256" key="1">
    <source>
        <dbReference type="ARBA" id="ARBA00000085"/>
    </source>
</evidence>
<feature type="transmembrane region" description="Helical" evidence="8">
    <location>
        <begin position="47"/>
        <end position="69"/>
    </location>
</feature>
<evidence type="ECO:0000256" key="3">
    <source>
        <dbReference type="ARBA" id="ARBA00022553"/>
    </source>
</evidence>
<evidence type="ECO:0000256" key="5">
    <source>
        <dbReference type="ARBA" id="ARBA00022777"/>
    </source>
</evidence>
<comment type="caution">
    <text evidence="11">The sequence shown here is derived from an EMBL/GenBank/DDBJ whole genome shotgun (WGS) entry which is preliminary data.</text>
</comment>
<dbReference type="STRING" id="1798540.A3B74_01975"/>
<dbReference type="SUPFAM" id="SSF47384">
    <property type="entry name" value="Homodimeric domain of signal transducing histidine kinase"/>
    <property type="match status" value="1"/>
</dbReference>
<dbReference type="PRINTS" id="PR00344">
    <property type="entry name" value="BCTRLSENSOR"/>
</dbReference>
<evidence type="ECO:0000313" key="12">
    <source>
        <dbReference type="Proteomes" id="UP000177165"/>
    </source>
</evidence>
<sequence>MTNEFEREKLLAPLTWLIYGMWLIIVVVILVMFFIRGFSLTIFPQTLEYMIIVLLLTGASNIINSLFFLKRHQLPTSTLRILLTLNVLLVQFFLTIAVSITGGIESVAVHLFHFITFFTITAFSARAVVLFALGSDLWLLLLYTLEHLHILPHFPRYTEATLGVYGNAEATVLNAIATVLWITAVAVFGAFIGAMIRRREEQIFSERHRIDSIIHDLPDGIILLDPSNRLLFMNPAAEAIVGVRTQDVLQHSFDPHENPEPALQRLHTLLFTPAQQKYTELHVSALPSFEYVLGEKNRERSFEVTPLPVQDLYGEFIGKMIIIHDITREKLVDKLKSEFISVAAHQLRTPLTAIKWALQMVRDGDLGKLNESQYEMLEKGFVSNQRMINLVNDLLDASRIEEGRFRYEFKKIALDDFLRKIVQEFDHALKESNLQLVLDIPPVKLPSIYADESKLRMVFQNLIDNAIRYTKSGGMIRIQLNYDAKENFLTCAIQDTGVGVPQSQQRYIFSKFFRAENVVRLQTEGSGLGLFIAKNVLEEHRGSISFTSEEGKGTTFFIRLPSYAQFQEFQGIR</sequence>
<dbReference type="Pfam" id="PF02518">
    <property type="entry name" value="HATPase_c"/>
    <property type="match status" value="1"/>
</dbReference>
<feature type="transmembrane region" description="Helical" evidence="8">
    <location>
        <begin position="172"/>
        <end position="196"/>
    </location>
</feature>
<dbReference type="GO" id="GO:0005886">
    <property type="term" value="C:plasma membrane"/>
    <property type="evidence" value="ECO:0007669"/>
    <property type="project" value="TreeGrafter"/>
</dbReference>
<dbReference type="InterPro" id="IPR003661">
    <property type="entry name" value="HisK_dim/P_dom"/>
</dbReference>
<dbReference type="Gene3D" id="1.10.287.130">
    <property type="match status" value="1"/>
</dbReference>
<dbReference type="PANTHER" id="PTHR45453">
    <property type="entry name" value="PHOSPHATE REGULON SENSOR PROTEIN PHOR"/>
    <property type="match status" value="1"/>
</dbReference>
<dbReference type="InterPro" id="IPR013767">
    <property type="entry name" value="PAS_fold"/>
</dbReference>
<dbReference type="SMART" id="SM00091">
    <property type="entry name" value="PAS"/>
    <property type="match status" value="1"/>
</dbReference>
<proteinExistence type="predicted"/>
<keyword evidence="7 8" id="KW-0472">Membrane</keyword>
<feature type="transmembrane region" description="Helical" evidence="8">
    <location>
        <begin position="16"/>
        <end position="35"/>
    </location>
</feature>
<dbReference type="NCBIfam" id="TIGR00229">
    <property type="entry name" value="sensory_box"/>
    <property type="match status" value="1"/>
</dbReference>
<dbReference type="InterPro" id="IPR000014">
    <property type="entry name" value="PAS"/>
</dbReference>
<dbReference type="Gene3D" id="3.30.565.10">
    <property type="entry name" value="Histidine kinase-like ATPase, C-terminal domain"/>
    <property type="match status" value="1"/>
</dbReference>
<keyword evidence="8" id="KW-0812">Transmembrane</keyword>
<comment type="catalytic activity">
    <reaction evidence="1">
        <text>ATP + protein L-histidine = ADP + protein N-phospho-L-histidine.</text>
        <dbReference type="EC" id="2.7.13.3"/>
    </reaction>
</comment>
<evidence type="ECO:0000256" key="8">
    <source>
        <dbReference type="SAM" id="Phobius"/>
    </source>
</evidence>
<dbReference type="SMART" id="SM00388">
    <property type="entry name" value="HisKA"/>
    <property type="match status" value="1"/>
</dbReference>
<protein>
    <recommendedName>
        <fullName evidence="2">histidine kinase</fullName>
        <ecNumber evidence="2">2.7.13.3</ecNumber>
    </recommendedName>
</protein>
<reference evidence="11 12" key="1">
    <citation type="journal article" date="2016" name="Nat. Commun.">
        <title>Thousands of microbial genomes shed light on interconnected biogeochemical processes in an aquifer system.</title>
        <authorList>
            <person name="Anantharaman K."/>
            <person name="Brown C.T."/>
            <person name="Hug L.A."/>
            <person name="Sharon I."/>
            <person name="Castelle C.J."/>
            <person name="Probst A.J."/>
            <person name="Thomas B.C."/>
            <person name="Singh A."/>
            <person name="Wilkins M.J."/>
            <person name="Karaoz U."/>
            <person name="Brodie E.L."/>
            <person name="Williams K.H."/>
            <person name="Hubbard S.S."/>
            <person name="Banfield J.F."/>
        </authorList>
    </citation>
    <scope>NUCLEOTIDE SEQUENCE [LARGE SCALE GENOMIC DNA]</scope>
</reference>
<dbReference type="InterPro" id="IPR035965">
    <property type="entry name" value="PAS-like_dom_sf"/>
</dbReference>
<keyword evidence="3" id="KW-0597">Phosphoprotein</keyword>
<dbReference type="InterPro" id="IPR036097">
    <property type="entry name" value="HisK_dim/P_sf"/>
</dbReference>
<feature type="domain" description="Histidine kinase" evidence="9">
    <location>
        <begin position="342"/>
        <end position="564"/>
    </location>
</feature>
<dbReference type="Proteomes" id="UP000177165">
    <property type="component" value="Unassembled WGS sequence"/>
</dbReference>
<feature type="domain" description="PAS" evidence="10">
    <location>
        <begin position="206"/>
        <end position="249"/>
    </location>
</feature>
<dbReference type="Pfam" id="PF00989">
    <property type="entry name" value="PAS"/>
    <property type="match status" value="1"/>
</dbReference>
<evidence type="ECO:0000313" key="11">
    <source>
        <dbReference type="EMBL" id="OGY78444.1"/>
    </source>
</evidence>
<evidence type="ECO:0000259" key="10">
    <source>
        <dbReference type="PROSITE" id="PS50112"/>
    </source>
</evidence>
<evidence type="ECO:0000256" key="7">
    <source>
        <dbReference type="ARBA" id="ARBA00023136"/>
    </source>
</evidence>
<feature type="transmembrane region" description="Helical" evidence="8">
    <location>
        <begin position="81"/>
        <end position="104"/>
    </location>
</feature>
<dbReference type="GO" id="GO:0006355">
    <property type="term" value="P:regulation of DNA-templated transcription"/>
    <property type="evidence" value="ECO:0007669"/>
    <property type="project" value="InterPro"/>
</dbReference>
<evidence type="ECO:0000256" key="2">
    <source>
        <dbReference type="ARBA" id="ARBA00012438"/>
    </source>
</evidence>
<dbReference type="AlphaFoldDB" id="A0A1G2ANF5"/>
<dbReference type="InterPro" id="IPR004358">
    <property type="entry name" value="Sig_transdc_His_kin-like_C"/>
</dbReference>
<evidence type="ECO:0000256" key="6">
    <source>
        <dbReference type="ARBA" id="ARBA00023012"/>
    </source>
</evidence>
<feature type="transmembrane region" description="Helical" evidence="8">
    <location>
        <begin position="111"/>
        <end position="133"/>
    </location>
</feature>
<dbReference type="InterPro" id="IPR050351">
    <property type="entry name" value="BphY/WalK/GraS-like"/>
</dbReference>
<organism evidence="11 12">
    <name type="scientific">Candidatus Kerfeldbacteria bacterium RIFCSPHIGHO2_02_FULL_42_14</name>
    <dbReference type="NCBI Taxonomy" id="1798540"/>
    <lineage>
        <taxon>Bacteria</taxon>
        <taxon>Candidatus Kerfeldiibacteriota</taxon>
    </lineage>
</organism>
<dbReference type="Gene3D" id="3.30.450.20">
    <property type="entry name" value="PAS domain"/>
    <property type="match status" value="1"/>
</dbReference>
<dbReference type="SUPFAM" id="SSF55874">
    <property type="entry name" value="ATPase domain of HSP90 chaperone/DNA topoisomerase II/histidine kinase"/>
    <property type="match status" value="1"/>
</dbReference>
<dbReference type="FunFam" id="3.30.565.10:FF:000006">
    <property type="entry name" value="Sensor histidine kinase WalK"/>
    <property type="match status" value="1"/>
</dbReference>
<evidence type="ECO:0000259" key="9">
    <source>
        <dbReference type="PROSITE" id="PS50109"/>
    </source>
</evidence>
<dbReference type="GO" id="GO:0016036">
    <property type="term" value="P:cellular response to phosphate starvation"/>
    <property type="evidence" value="ECO:0007669"/>
    <property type="project" value="TreeGrafter"/>
</dbReference>
<dbReference type="GO" id="GO:0004721">
    <property type="term" value="F:phosphoprotein phosphatase activity"/>
    <property type="evidence" value="ECO:0007669"/>
    <property type="project" value="TreeGrafter"/>
</dbReference>
<dbReference type="EC" id="2.7.13.3" evidence="2"/>
<dbReference type="CDD" id="cd00075">
    <property type="entry name" value="HATPase"/>
    <property type="match status" value="1"/>
</dbReference>
<keyword evidence="4" id="KW-0808">Transferase</keyword>
<gene>
    <name evidence="11" type="ORF">A3B74_01975</name>
</gene>
<dbReference type="InterPro" id="IPR036890">
    <property type="entry name" value="HATPase_C_sf"/>
</dbReference>
<dbReference type="InterPro" id="IPR003594">
    <property type="entry name" value="HATPase_dom"/>
</dbReference>
<dbReference type="EMBL" id="MHKB01000015">
    <property type="protein sequence ID" value="OGY78444.1"/>
    <property type="molecule type" value="Genomic_DNA"/>
</dbReference>
<dbReference type="InterPro" id="IPR005467">
    <property type="entry name" value="His_kinase_dom"/>
</dbReference>
<dbReference type="PROSITE" id="PS50112">
    <property type="entry name" value="PAS"/>
    <property type="match status" value="1"/>
</dbReference>
<evidence type="ECO:0000256" key="4">
    <source>
        <dbReference type="ARBA" id="ARBA00022679"/>
    </source>
</evidence>
<dbReference type="CDD" id="cd00130">
    <property type="entry name" value="PAS"/>
    <property type="match status" value="1"/>
</dbReference>